<dbReference type="InterPro" id="IPR026004">
    <property type="entry name" value="Septum_form"/>
</dbReference>
<feature type="compositionally biased region" description="Basic and acidic residues" evidence="1">
    <location>
        <begin position="86"/>
        <end position="96"/>
    </location>
</feature>
<sequence>MRMRTHAMAGVAAAAMLTLSACGGGDAPTIGTGPGTSGNGGLPTSATSTAPSSPASPTASSPTSSSPTSSSPTSEPRTFAAGDCLESSRDPKKVDCSQPHKLEVTAVVPNSEHTGDLVKRASLRNYTCQGEAPKYTGGPAFGTILISDQVGTSADPKSGEQFVCLVAKTTADDSGYESVQGSLKGIVTKEGLAKYAFCTTDKASGDPGKIIPCTQPHVSESFGGFQNTPFGPYPGEDKMKKTALDKCRQMGKDFLGSTRGDIVISQNSSGPNPWAKGTQLTACFVQTDGTKVTKTMKGIGNKPLSSLK</sequence>
<evidence type="ECO:0000313" key="5">
    <source>
        <dbReference type="Proteomes" id="UP000320806"/>
    </source>
</evidence>
<evidence type="ECO:0000313" key="4">
    <source>
        <dbReference type="EMBL" id="TQJ13971.1"/>
    </source>
</evidence>
<proteinExistence type="predicted"/>
<feature type="region of interest" description="Disordered" evidence="1">
    <location>
        <begin position="25"/>
        <end position="96"/>
    </location>
</feature>
<feature type="compositionally biased region" description="Low complexity" evidence="1">
    <location>
        <begin position="42"/>
        <end position="74"/>
    </location>
</feature>
<dbReference type="EMBL" id="VFMO01000001">
    <property type="protein sequence ID" value="TQJ13971.1"/>
    <property type="molecule type" value="Genomic_DNA"/>
</dbReference>
<feature type="domain" description="Septum formation-related" evidence="3">
    <location>
        <begin position="81"/>
        <end position="283"/>
    </location>
</feature>
<dbReference type="PROSITE" id="PS51257">
    <property type="entry name" value="PROKAR_LIPOPROTEIN"/>
    <property type="match status" value="1"/>
</dbReference>
<dbReference type="AlphaFoldDB" id="A0A542EF70"/>
<accession>A0A542EF70</accession>
<evidence type="ECO:0000256" key="2">
    <source>
        <dbReference type="SAM" id="SignalP"/>
    </source>
</evidence>
<comment type="caution">
    <text evidence="4">The sequence shown here is derived from an EMBL/GenBank/DDBJ whole genome shotgun (WGS) entry which is preliminary data.</text>
</comment>
<name>A0A542EF70_9MICO</name>
<gene>
    <name evidence="4" type="ORF">FB459_1409</name>
</gene>
<dbReference type="Pfam" id="PF13845">
    <property type="entry name" value="Septum_form"/>
    <property type="match status" value="1"/>
</dbReference>
<organism evidence="4 5">
    <name type="scientific">Yimella lutea</name>
    <dbReference type="NCBI Taxonomy" id="587872"/>
    <lineage>
        <taxon>Bacteria</taxon>
        <taxon>Bacillati</taxon>
        <taxon>Actinomycetota</taxon>
        <taxon>Actinomycetes</taxon>
        <taxon>Micrococcales</taxon>
        <taxon>Dermacoccaceae</taxon>
        <taxon>Yimella</taxon>
    </lineage>
</organism>
<feature type="compositionally biased region" description="Gly residues" evidence="1">
    <location>
        <begin position="25"/>
        <end position="41"/>
    </location>
</feature>
<keyword evidence="5" id="KW-1185">Reference proteome</keyword>
<evidence type="ECO:0000259" key="3">
    <source>
        <dbReference type="Pfam" id="PF13845"/>
    </source>
</evidence>
<protein>
    <submittedName>
        <fullName evidence="4">Putative regulator of septum formation</fullName>
    </submittedName>
</protein>
<feature type="chain" id="PRO_5039577031" evidence="2">
    <location>
        <begin position="24"/>
        <end position="308"/>
    </location>
</feature>
<reference evidence="4 5" key="1">
    <citation type="submission" date="2019-06" db="EMBL/GenBank/DDBJ databases">
        <title>Sequencing the genomes of 1000 actinobacteria strains.</title>
        <authorList>
            <person name="Klenk H.-P."/>
        </authorList>
    </citation>
    <scope>NUCLEOTIDE SEQUENCE [LARGE SCALE GENOMIC DNA]</scope>
    <source>
        <strain evidence="4 5">DSM 19828</strain>
    </source>
</reference>
<evidence type="ECO:0000256" key="1">
    <source>
        <dbReference type="SAM" id="MobiDB-lite"/>
    </source>
</evidence>
<feature type="signal peptide" evidence="2">
    <location>
        <begin position="1"/>
        <end position="23"/>
    </location>
</feature>
<dbReference type="Proteomes" id="UP000320806">
    <property type="component" value="Unassembled WGS sequence"/>
</dbReference>
<keyword evidence="2" id="KW-0732">Signal</keyword>